<organism evidence="3 4">
    <name type="scientific">Plasmodiophora brassicae</name>
    <name type="common">Clubroot disease agent</name>
    <dbReference type="NCBI Taxonomy" id="37360"/>
    <lineage>
        <taxon>Eukaryota</taxon>
        <taxon>Sar</taxon>
        <taxon>Rhizaria</taxon>
        <taxon>Endomyxa</taxon>
        <taxon>Phytomyxea</taxon>
        <taxon>Plasmodiophorida</taxon>
        <taxon>Plasmodiophoridae</taxon>
        <taxon>Plasmodiophora</taxon>
    </lineage>
</organism>
<evidence type="ECO:0000256" key="1">
    <source>
        <dbReference type="PIRSR" id="PIRSR613078-1"/>
    </source>
</evidence>
<dbReference type="Gene3D" id="3.40.50.1240">
    <property type="entry name" value="Phosphoglycerate mutase-like"/>
    <property type="match status" value="1"/>
</dbReference>
<dbReference type="GO" id="GO:0016791">
    <property type="term" value="F:phosphatase activity"/>
    <property type="evidence" value="ECO:0007669"/>
    <property type="project" value="TreeGrafter"/>
</dbReference>
<feature type="binding site" evidence="2">
    <location>
        <begin position="145"/>
        <end position="152"/>
    </location>
    <ligand>
        <name>substrate</name>
    </ligand>
</feature>
<name>A0A3P3Y853_PLABS</name>
<feature type="active site" description="Tele-phosphohistidine intermediate" evidence="1">
    <location>
        <position position="146"/>
    </location>
</feature>
<dbReference type="SUPFAM" id="SSF53254">
    <property type="entry name" value="Phosphoglycerate mutase-like"/>
    <property type="match status" value="1"/>
</dbReference>
<dbReference type="InterPro" id="IPR029033">
    <property type="entry name" value="His_PPase_superfam"/>
</dbReference>
<dbReference type="Proteomes" id="UP000290189">
    <property type="component" value="Unassembled WGS sequence"/>
</dbReference>
<dbReference type="PANTHER" id="PTHR48100:SF1">
    <property type="entry name" value="HISTIDINE PHOSPHATASE FAMILY PROTEIN-RELATED"/>
    <property type="match status" value="1"/>
</dbReference>
<evidence type="ECO:0000313" key="3">
    <source>
        <dbReference type="EMBL" id="SPQ96358.1"/>
    </source>
</evidence>
<dbReference type="SMART" id="SM00855">
    <property type="entry name" value="PGAM"/>
    <property type="match status" value="1"/>
</dbReference>
<feature type="active site" description="Proton donor/acceptor" evidence="1">
    <location>
        <position position="222"/>
    </location>
</feature>
<dbReference type="EMBL" id="OVEO01000005">
    <property type="protein sequence ID" value="SPQ96358.1"/>
    <property type="molecule type" value="Genomic_DNA"/>
</dbReference>
<dbReference type="Pfam" id="PF00300">
    <property type="entry name" value="His_Phos_1"/>
    <property type="match status" value="1"/>
</dbReference>
<gene>
    <name evidence="3" type="ORF">PLBR_LOCUS3573</name>
</gene>
<protein>
    <submittedName>
        <fullName evidence="3">Uncharacterized protein</fullName>
    </submittedName>
</protein>
<proteinExistence type="predicted"/>
<dbReference type="GO" id="GO:0005737">
    <property type="term" value="C:cytoplasm"/>
    <property type="evidence" value="ECO:0007669"/>
    <property type="project" value="TreeGrafter"/>
</dbReference>
<reference evidence="3 4" key="1">
    <citation type="submission" date="2018-03" db="EMBL/GenBank/DDBJ databases">
        <authorList>
            <person name="Fogelqvist J."/>
        </authorList>
    </citation>
    <scope>NUCLEOTIDE SEQUENCE [LARGE SCALE GENOMIC DNA]</scope>
</reference>
<dbReference type="InterPro" id="IPR050275">
    <property type="entry name" value="PGM_Phosphatase"/>
</dbReference>
<accession>A0A3P3Y853</accession>
<dbReference type="CDD" id="cd07067">
    <property type="entry name" value="HP_PGM_like"/>
    <property type="match status" value="1"/>
</dbReference>
<keyword evidence="3" id="KW-0496">Mitochondrion</keyword>
<dbReference type="AlphaFoldDB" id="A0A3P3Y853"/>
<dbReference type="PANTHER" id="PTHR48100">
    <property type="entry name" value="BROAD-SPECIFICITY PHOSPHATASE YOR283W-RELATED"/>
    <property type="match status" value="1"/>
</dbReference>
<geneLocation type="mitochondrion" evidence="3"/>
<dbReference type="InterPro" id="IPR013078">
    <property type="entry name" value="His_Pase_superF_clade-1"/>
</dbReference>
<sequence length="335" mass="37406">MPVAYGDDPYADLRCWSESDAAFVAHLEVQGSVFAVVHDADNAVISVELADLCDMRTTINRPYTMDEEIGLATASAIVRHALQRRLSTSAQVTLPKNDDEPAKLVAHVSPATSLKASDLRDALDVVAPTYIPEPSLVRRPFYFLRHGQTDYNEEGRLQGHIESKLTDLGIAQAKQAATRLVELAPGLVWLASSTLKRAWRTAEIVHDAYRFRSVTFEDGLREQKLGRLEGRLRSEISKQDYDILKGFTTATQQHVEDAGSAESFPRFRNRIRYTLNKILEAGRGQPGLVVSHGGVFRTLLRLANQDRIVESDNCAIWRFDPPSDPAMPWTVQRVP</sequence>
<evidence type="ECO:0000256" key="2">
    <source>
        <dbReference type="PIRSR" id="PIRSR613078-2"/>
    </source>
</evidence>
<evidence type="ECO:0000313" key="4">
    <source>
        <dbReference type="Proteomes" id="UP000290189"/>
    </source>
</evidence>
<feature type="binding site" evidence="2">
    <location>
        <position position="197"/>
    </location>
    <ligand>
        <name>substrate</name>
    </ligand>
</feature>